<dbReference type="InterPro" id="IPR001387">
    <property type="entry name" value="Cro/C1-type_HTH"/>
</dbReference>
<evidence type="ECO:0000256" key="1">
    <source>
        <dbReference type="ARBA" id="ARBA00023125"/>
    </source>
</evidence>
<dbReference type="EMBL" id="NVUS01000001">
    <property type="protein sequence ID" value="PCJ03699.1"/>
    <property type="molecule type" value="Genomic_DNA"/>
</dbReference>
<dbReference type="SUPFAM" id="SSF51182">
    <property type="entry name" value="RmlC-like cupins"/>
    <property type="match status" value="1"/>
</dbReference>
<feature type="domain" description="HTH cro/C1-type" evidence="2">
    <location>
        <begin position="15"/>
        <end position="69"/>
    </location>
</feature>
<dbReference type="InterPro" id="IPR011051">
    <property type="entry name" value="RmlC_Cupin_sf"/>
</dbReference>
<reference evidence="3" key="2">
    <citation type="journal article" date="2018" name="ISME J.">
        <title>A dynamic microbial community with high functional redundancy inhabits the cold, oxic subseafloor aquifer.</title>
        <authorList>
            <person name="Tully B.J."/>
            <person name="Wheat C.G."/>
            <person name="Glazer B.T."/>
            <person name="Huber J.A."/>
        </authorList>
    </citation>
    <scope>NUCLEOTIDE SEQUENCE</scope>
    <source>
        <strain evidence="3">NORP83</strain>
    </source>
</reference>
<dbReference type="InterPro" id="IPR013096">
    <property type="entry name" value="Cupin_2"/>
</dbReference>
<dbReference type="AlphaFoldDB" id="A0A2A4Z9A0"/>
<comment type="caution">
    <text evidence="3">The sequence shown here is derived from an EMBL/GenBank/DDBJ whole genome shotgun (WGS) entry which is preliminary data.</text>
</comment>
<dbReference type="GO" id="GO:0003677">
    <property type="term" value="F:DNA binding"/>
    <property type="evidence" value="ECO:0007669"/>
    <property type="project" value="UniProtKB-KW"/>
</dbReference>
<dbReference type="InterPro" id="IPR014710">
    <property type="entry name" value="RmlC-like_jellyroll"/>
</dbReference>
<dbReference type="Pfam" id="PF01381">
    <property type="entry name" value="HTH_3"/>
    <property type="match status" value="1"/>
</dbReference>
<dbReference type="InterPro" id="IPR010982">
    <property type="entry name" value="Lambda_DNA-bd_dom_sf"/>
</dbReference>
<dbReference type="GO" id="GO:0005829">
    <property type="term" value="C:cytosol"/>
    <property type="evidence" value="ECO:0007669"/>
    <property type="project" value="TreeGrafter"/>
</dbReference>
<reference key="1">
    <citation type="submission" date="2017-08" db="EMBL/GenBank/DDBJ databases">
        <title>A dynamic microbial community with high functional redundancy inhabits the cold, oxic subseafloor aquifer.</title>
        <authorList>
            <person name="Tully B.J."/>
            <person name="Wheat C.G."/>
            <person name="Glazer B.T."/>
            <person name="Huber J.A."/>
        </authorList>
    </citation>
    <scope>NUCLEOTIDE SEQUENCE [LARGE SCALE GENOMIC DNA]</scope>
</reference>
<proteinExistence type="predicted"/>
<dbReference type="PANTHER" id="PTHR46797">
    <property type="entry name" value="HTH-TYPE TRANSCRIPTIONAL REGULATOR"/>
    <property type="match status" value="1"/>
</dbReference>
<dbReference type="GO" id="GO:0003700">
    <property type="term" value="F:DNA-binding transcription factor activity"/>
    <property type="evidence" value="ECO:0007669"/>
    <property type="project" value="TreeGrafter"/>
</dbReference>
<protein>
    <submittedName>
        <fullName evidence="3">XRE family transcriptional regulator</fullName>
    </submittedName>
</protein>
<keyword evidence="1" id="KW-0238">DNA-binding</keyword>
<evidence type="ECO:0000313" key="3">
    <source>
        <dbReference type="EMBL" id="PCJ03699.1"/>
    </source>
</evidence>
<accession>A0A2A4Z9A0</accession>
<dbReference type="SMART" id="SM00530">
    <property type="entry name" value="HTH_XRE"/>
    <property type="match status" value="1"/>
</dbReference>
<evidence type="ECO:0000259" key="2">
    <source>
        <dbReference type="PROSITE" id="PS50943"/>
    </source>
</evidence>
<gene>
    <name evidence="3" type="ORF">COB13_00220</name>
</gene>
<dbReference type="Gene3D" id="2.60.120.10">
    <property type="entry name" value="Jelly Rolls"/>
    <property type="match status" value="1"/>
</dbReference>
<dbReference type="PANTHER" id="PTHR46797:SF1">
    <property type="entry name" value="METHYLPHOSPHONATE SYNTHASE"/>
    <property type="match status" value="1"/>
</dbReference>
<dbReference type="PROSITE" id="PS50943">
    <property type="entry name" value="HTH_CROC1"/>
    <property type="match status" value="1"/>
</dbReference>
<dbReference type="CDD" id="cd00093">
    <property type="entry name" value="HTH_XRE"/>
    <property type="match status" value="1"/>
</dbReference>
<organism evidence="3">
    <name type="scientific">OCS116 cluster bacterium</name>
    <dbReference type="NCBI Taxonomy" id="2030921"/>
    <lineage>
        <taxon>Bacteria</taxon>
        <taxon>Pseudomonadati</taxon>
        <taxon>Pseudomonadota</taxon>
        <taxon>Alphaproteobacteria</taxon>
        <taxon>OCS116 cluster</taxon>
    </lineage>
</organism>
<name>A0A2A4Z9A0_9PROT</name>
<dbReference type="CDD" id="cd02209">
    <property type="entry name" value="cupin_XRE_C"/>
    <property type="match status" value="1"/>
</dbReference>
<dbReference type="SUPFAM" id="SSF47413">
    <property type="entry name" value="lambda repressor-like DNA-binding domains"/>
    <property type="match status" value="1"/>
</dbReference>
<sequence>MKEKNMISERLAKRLKQTRKSKGLSLEATAKLSGVSRSMLSQIERGESSPTVATLWSLTNALQVDFAGLLDEGKADLKIKEILRAQRTPTIDSQGEGCRIRILSPAEQVGQTEIYELEFTKDGALVSEAHSHGCVEHVTVLEGSLRIEVAEESAELQQGDTIRYAADCSHAIYANGEKAKALLIVYNS</sequence>
<dbReference type="Pfam" id="PF07883">
    <property type="entry name" value="Cupin_2"/>
    <property type="match status" value="1"/>
</dbReference>
<dbReference type="InterPro" id="IPR050807">
    <property type="entry name" value="TransReg_Diox_bact_type"/>
</dbReference>
<dbReference type="Gene3D" id="1.10.260.40">
    <property type="entry name" value="lambda repressor-like DNA-binding domains"/>
    <property type="match status" value="1"/>
</dbReference>